<keyword evidence="2" id="KW-1185">Reference proteome</keyword>
<protein>
    <submittedName>
        <fullName evidence="1">11678_t:CDS:1</fullName>
    </submittedName>
</protein>
<dbReference type="Proteomes" id="UP000789860">
    <property type="component" value="Unassembled WGS sequence"/>
</dbReference>
<organism evidence="1 2">
    <name type="scientific">Scutellospora calospora</name>
    <dbReference type="NCBI Taxonomy" id="85575"/>
    <lineage>
        <taxon>Eukaryota</taxon>
        <taxon>Fungi</taxon>
        <taxon>Fungi incertae sedis</taxon>
        <taxon>Mucoromycota</taxon>
        <taxon>Glomeromycotina</taxon>
        <taxon>Glomeromycetes</taxon>
        <taxon>Diversisporales</taxon>
        <taxon>Gigasporaceae</taxon>
        <taxon>Scutellospora</taxon>
    </lineage>
</organism>
<accession>A0ACA9JUX3</accession>
<sequence>MSSLNSLPDFEKFIEISPNFYRATFGLTFCFTKYPVAIFLVHIHPSNDWVLIDAADSDNVSKVLQALSNHFSSFPNHKIKYIALTHGHHDHTSAIPALLEKYNDAMIVTGELEVPFLVGENQYKRQQSDNIWFQAFKFLAKDDSIIISREKIIAIQQGKEDEFEFSKILKPIFTVGHTAGSLSYQHVPTKSIIVGDMIFNVSPRFFLMAISSASLVDNYKSIEKISQMKDIDYIYPGHNMETKGINVEDLKAFLK</sequence>
<evidence type="ECO:0000313" key="2">
    <source>
        <dbReference type="Proteomes" id="UP000789860"/>
    </source>
</evidence>
<comment type="caution">
    <text evidence="1">The sequence shown here is derived from an EMBL/GenBank/DDBJ whole genome shotgun (WGS) entry which is preliminary data.</text>
</comment>
<proteinExistence type="predicted"/>
<gene>
    <name evidence="1" type="ORF">SCALOS_LOCUS376</name>
</gene>
<reference evidence="1" key="1">
    <citation type="submission" date="2021-06" db="EMBL/GenBank/DDBJ databases">
        <authorList>
            <person name="Kallberg Y."/>
            <person name="Tangrot J."/>
            <person name="Rosling A."/>
        </authorList>
    </citation>
    <scope>NUCLEOTIDE SEQUENCE</scope>
    <source>
        <strain evidence="1">AU212A</strain>
    </source>
</reference>
<name>A0ACA9JUX3_9GLOM</name>
<dbReference type="EMBL" id="CAJVPM010000182">
    <property type="protein sequence ID" value="CAG8437583.1"/>
    <property type="molecule type" value="Genomic_DNA"/>
</dbReference>
<evidence type="ECO:0000313" key="1">
    <source>
        <dbReference type="EMBL" id="CAG8437583.1"/>
    </source>
</evidence>